<organism evidence="1 2">
    <name type="scientific">Ilyodon furcidens</name>
    <name type="common">goldbreast splitfin</name>
    <dbReference type="NCBI Taxonomy" id="33524"/>
    <lineage>
        <taxon>Eukaryota</taxon>
        <taxon>Metazoa</taxon>
        <taxon>Chordata</taxon>
        <taxon>Craniata</taxon>
        <taxon>Vertebrata</taxon>
        <taxon>Euteleostomi</taxon>
        <taxon>Actinopterygii</taxon>
        <taxon>Neopterygii</taxon>
        <taxon>Teleostei</taxon>
        <taxon>Neoteleostei</taxon>
        <taxon>Acanthomorphata</taxon>
        <taxon>Ovalentaria</taxon>
        <taxon>Atherinomorphae</taxon>
        <taxon>Cyprinodontiformes</taxon>
        <taxon>Goodeidae</taxon>
        <taxon>Ilyodon</taxon>
    </lineage>
</organism>
<evidence type="ECO:0000313" key="2">
    <source>
        <dbReference type="Proteomes" id="UP001482620"/>
    </source>
</evidence>
<evidence type="ECO:0000313" key="1">
    <source>
        <dbReference type="EMBL" id="MEQ2223637.1"/>
    </source>
</evidence>
<dbReference type="Proteomes" id="UP001482620">
    <property type="component" value="Unassembled WGS sequence"/>
</dbReference>
<comment type="caution">
    <text evidence="1">The sequence shown here is derived from an EMBL/GenBank/DDBJ whole genome shotgun (WGS) entry which is preliminary data.</text>
</comment>
<protein>
    <submittedName>
        <fullName evidence="1">Uncharacterized protein</fullName>
    </submittedName>
</protein>
<reference evidence="1 2" key="1">
    <citation type="submission" date="2021-06" db="EMBL/GenBank/DDBJ databases">
        <authorList>
            <person name="Palmer J.M."/>
        </authorList>
    </citation>
    <scope>NUCLEOTIDE SEQUENCE [LARGE SCALE GENOMIC DNA]</scope>
    <source>
        <strain evidence="2">if_2019</strain>
        <tissue evidence="1">Muscle</tissue>
    </source>
</reference>
<proteinExistence type="predicted"/>
<name>A0ABV0SSQ2_9TELE</name>
<keyword evidence="2" id="KW-1185">Reference proteome</keyword>
<sequence>MTVQQNKNIPSVCVFLCENGFWFDSLVAVQLNPKEAYSANLIEQTQGGRPTRICYETVVLLLHLSLHTGTSWSYCVNKGTMQRHVRYTHTVVPFIVQMESVSE</sequence>
<accession>A0ABV0SSQ2</accession>
<dbReference type="EMBL" id="JAHRIQ010009837">
    <property type="protein sequence ID" value="MEQ2223637.1"/>
    <property type="molecule type" value="Genomic_DNA"/>
</dbReference>
<gene>
    <name evidence="1" type="ORF">ILYODFUR_038624</name>
</gene>